<proteinExistence type="predicted"/>
<dbReference type="GO" id="GO:0005739">
    <property type="term" value="C:mitochondrion"/>
    <property type="evidence" value="ECO:0000318"/>
    <property type="project" value="GO_Central"/>
</dbReference>
<dbReference type="GO" id="GO:0005654">
    <property type="term" value="C:nucleoplasm"/>
    <property type="evidence" value="ECO:0000318"/>
    <property type="project" value="GO_Central"/>
</dbReference>
<reference evidence="1" key="2">
    <citation type="submission" date="2021-01" db="UniProtKB">
        <authorList>
            <consortium name="EnsemblMetazoa"/>
        </authorList>
    </citation>
    <scope>IDENTIFICATION</scope>
</reference>
<dbReference type="InterPro" id="IPR033620">
    <property type="entry name" value="Ribosomal_mS37_met"/>
</dbReference>
<dbReference type="KEGG" id="spu:594523"/>
<evidence type="ECO:0008006" key="3">
    <source>
        <dbReference type="Google" id="ProtNLM"/>
    </source>
</evidence>
<dbReference type="PANTHER" id="PTHR31278">
    <property type="entry name" value="CHCHD1"/>
    <property type="match status" value="1"/>
</dbReference>
<dbReference type="EnsemblMetazoa" id="XM_793959">
    <property type="protein sequence ID" value="XP_799052"/>
    <property type="gene ID" value="LOC594523"/>
</dbReference>
<dbReference type="OMA" id="ATCLTEM"/>
<dbReference type="GeneID" id="594523"/>
<organism evidence="1 2">
    <name type="scientific">Strongylocentrotus purpuratus</name>
    <name type="common">Purple sea urchin</name>
    <dbReference type="NCBI Taxonomy" id="7668"/>
    <lineage>
        <taxon>Eukaryota</taxon>
        <taxon>Metazoa</taxon>
        <taxon>Echinodermata</taxon>
        <taxon>Eleutherozoa</taxon>
        <taxon>Echinozoa</taxon>
        <taxon>Echinoidea</taxon>
        <taxon>Euechinoidea</taxon>
        <taxon>Echinacea</taxon>
        <taxon>Camarodonta</taxon>
        <taxon>Echinidea</taxon>
        <taxon>Strongylocentrotidae</taxon>
        <taxon>Strongylocentrotus</taxon>
    </lineage>
</organism>
<accession>A0A7M7THH4</accession>
<dbReference type="AlphaFoldDB" id="A0A7M7THH4"/>
<dbReference type="InParanoid" id="A0A7M7THH4"/>
<dbReference type="FunCoup" id="A0A7M7THH4">
    <property type="interactions" value="1141"/>
</dbReference>
<dbReference type="PANTHER" id="PTHR31278:SF2">
    <property type="entry name" value="SMALL RIBOSOMAL SUBUNIT PROTEIN MS37"/>
    <property type="match status" value="1"/>
</dbReference>
<keyword evidence="2" id="KW-1185">Reference proteome</keyword>
<dbReference type="RefSeq" id="XP_799052.2">
    <property type="nucleotide sequence ID" value="XM_793959.5"/>
</dbReference>
<dbReference type="GO" id="GO:0032543">
    <property type="term" value="P:mitochondrial translation"/>
    <property type="evidence" value="ECO:0007669"/>
    <property type="project" value="InterPro"/>
</dbReference>
<evidence type="ECO:0000313" key="1">
    <source>
        <dbReference type="EnsemblMetazoa" id="XP_799052"/>
    </source>
</evidence>
<dbReference type="OrthoDB" id="5825849at2759"/>
<name>A0A7M7THH4_STRPU</name>
<reference evidence="2" key="1">
    <citation type="submission" date="2015-02" db="EMBL/GenBank/DDBJ databases">
        <title>Genome sequencing for Strongylocentrotus purpuratus.</title>
        <authorList>
            <person name="Murali S."/>
            <person name="Liu Y."/>
            <person name="Vee V."/>
            <person name="English A."/>
            <person name="Wang M."/>
            <person name="Skinner E."/>
            <person name="Han Y."/>
            <person name="Muzny D.M."/>
            <person name="Worley K.C."/>
            <person name="Gibbs R.A."/>
        </authorList>
    </citation>
    <scope>NUCLEOTIDE SEQUENCE</scope>
</reference>
<protein>
    <recommendedName>
        <fullName evidence="3">Coiled-coil-helix-coiled-coil-helix domain-containing protein 1</fullName>
    </recommendedName>
</protein>
<dbReference type="GO" id="GO:0005761">
    <property type="term" value="C:mitochondrial ribosome"/>
    <property type="evidence" value="ECO:0007669"/>
    <property type="project" value="InterPro"/>
</dbReference>
<sequence>MSKRLKEIILRNHYKPTEYINMNKPLALRDRVSLKKTKPEAATCITEMAVLMSCWKQHDFTDADCSDEINLFNKCLADSELVKREATQAGKTGTAQKLTSKQINELLWKYPLPKQK</sequence>
<dbReference type="Proteomes" id="UP000007110">
    <property type="component" value="Unassembled WGS sequence"/>
</dbReference>
<evidence type="ECO:0000313" key="2">
    <source>
        <dbReference type="Proteomes" id="UP000007110"/>
    </source>
</evidence>
<dbReference type="CTD" id="118487"/>